<dbReference type="STRING" id="7234.B4GVW5"/>
<feature type="compositionally biased region" description="Low complexity" evidence="1">
    <location>
        <begin position="116"/>
        <end position="130"/>
    </location>
</feature>
<evidence type="ECO:0000256" key="1">
    <source>
        <dbReference type="SAM" id="MobiDB-lite"/>
    </source>
</evidence>
<dbReference type="AlphaFoldDB" id="B4GVW5"/>
<dbReference type="OrthoDB" id="8070541at2759"/>
<feature type="compositionally biased region" description="Basic and acidic residues" evidence="1">
    <location>
        <begin position="97"/>
        <end position="107"/>
    </location>
</feature>
<reference evidence="2 3" key="1">
    <citation type="journal article" date="2007" name="Nature">
        <title>Evolution of genes and genomes on the Drosophila phylogeny.</title>
        <authorList>
            <consortium name="Drosophila 12 Genomes Consortium"/>
            <person name="Clark A.G."/>
            <person name="Eisen M.B."/>
            <person name="Smith D.R."/>
            <person name="Bergman C.M."/>
            <person name="Oliver B."/>
            <person name="Markow T.A."/>
            <person name="Kaufman T.C."/>
            <person name="Kellis M."/>
            <person name="Gelbart W."/>
            <person name="Iyer V.N."/>
            <person name="Pollard D.A."/>
            <person name="Sackton T.B."/>
            <person name="Larracuente A.M."/>
            <person name="Singh N.D."/>
            <person name="Abad J.P."/>
            <person name="Abt D.N."/>
            <person name="Adryan B."/>
            <person name="Aguade M."/>
            <person name="Akashi H."/>
            <person name="Anderson W.W."/>
            <person name="Aquadro C.F."/>
            <person name="Ardell D.H."/>
            <person name="Arguello R."/>
            <person name="Artieri C.G."/>
            <person name="Barbash D.A."/>
            <person name="Barker D."/>
            <person name="Barsanti P."/>
            <person name="Batterham P."/>
            <person name="Batzoglou S."/>
            <person name="Begun D."/>
            <person name="Bhutkar A."/>
            <person name="Blanco E."/>
            <person name="Bosak S.A."/>
            <person name="Bradley R.K."/>
            <person name="Brand A.D."/>
            <person name="Brent M.R."/>
            <person name="Brooks A.N."/>
            <person name="Brown R.H."/>
            <person name="Butlin R.K."/>
            <person name="Caggese C."/>
            <person name="Calvi B.R."/>
            <person name="Bernardo de Carvalho A."/>
            <person name="Caspi A."/>
            <person name="Castrezana S."/>
            <person name="Celniker S.E."/>
            <person name="Chang J.L."/>
            <person name="Chapple C."/>
            <person name="Chatterji S."/>
            <person name="Chinwalla A."/>
            <person name="Civetta A."/>
            <person name="Clifton S.W."/>
            <person name="Comeron J.M."/>
            <person name="Costello J.C."/>
            <person name="Coyne J.A."/>
            <person name="Daub J."/>
            <person name="David R.G."/>
            <person name="Delcher A.L."/>
            <person name="Delehaunty K."/>
            <person name="Do C.B."/>
            <person name="Ebling H."/>
            <person name="Edwards K."/>
            <person name="Eickbush T."/>
            <person name="Evans J.D."/>
            <person name="Filipski A."/>
            <person name="Findeiss S."/>
            <person name="Freyhult E."/>
            <person name="Fulton L."/>
            <person name="Fulton R."/>
            <person name="Garcia A.C."/>
            <person name="Gardiner A."/>
            <person name="Garfield D.A."/>
            <person name="Garvin B.E."/>
            <person name="Gibson G."/>
            <person name="Gilbert D."/>
            <person name="Gnerre S."/>
            <person name="Godfrey J."/>
            <person name="Good R."/>
            <person name="Gotea V."/>
            <person name="Gravely B."/>
            <person name="Greenberg A.J."/>
            <person name="Griffiths-Jones S."/>
            <person name="Gross S."/>
            <person name="Guigo R."/>
            <person name="Gustafson E.A."/>
            <person name="Haerty W."/>
            <person name="Hahn M.W."/>
            <person name="Halligan D.L."/>
            <person name="Halpern A.L."/>
            <person name="Halter G.M."/>
            <person name="Han M.V."/>
            <person name="Heger A."/>
            <person name="Hillier L."/>
            <person name="Hinrichs A.S."/>
            <person name="Holmes I."/>
            <person name="Hoskins R.A."/>
            <person name="Hubisz M.J."/>
            <person name="Hultmark D."/>
            <person name="Huntley M.A."/>
            <person name="Jaffe D.B."/>
            <person name="Jagadeeshan S."/>
            <person name="Jeck W.R."/>
            <person name="Johnson J."/>
            <person name="Jones C.D."/>
            <person name="Jordan W.C."/>
            <person name="Karpen G.H."/>
            <person name="Kataoka E."/>
            <person name="Keightley P.D."/>
            <person name="Kheradpour P."/>
            <person name="Kirkness E.F."/>
            <person name="Koerich L.B."/>
            <person name="Kristiansen K."/>
            <person name="Kudrna D."/>
            <person name="Kulathinal R.J."/>
            <person name="Kumar S."/>
            <person name="Kwok R."/>
            <person name="Lander E."/>
            <person name="Langley C.H."/>
            <person name="Lapoint R."/>
            <person name="Lazzaro B.P."/>
            <person name="Lee S.J."/>
            <person name="Levesque L."/>
            <person name="Li R."/>
            <person name="Lin C.F."/>
            <person name="Lin M.F."/>
            <person name="Lindblad-Toh K."/>
            <person name="Llopart A."/>
            <person name="Long M."/>
            <person name="Low L."/>
            <person name="Lozovsky E."/>
            <person name="Lu J."/>
            <person name="Luo M."/>
            <person name="Machado C.A."/>
            <person name="Makalowski W."/>
            <person name="Marzo M."/>
            <person name="Matsuda M."/>
            <person name="Matzkin L."/>
            <person name="McAllister B."/>
            <person name="McBride C.S."/>
            <person name="McKernan B."/>
            <person name="McKernan K."/>
            <person name="Mendez-Lago M."/>
            <person name="Minx P."/>
            <person name="Mollenhauer M.U."/>
            <person name="Montooth K."/>
            <person name="Mount S.M."/>
            <person name="Mu X."/>
            <person name="Myers E."/>
            <person name="Negre B."/>
            <person name="Newfeld S."/>
            <person name="Nielsen R."/>
            <person name="Noor M.A."/>
            <person name="O'Grady P."/>
            <person name="Pachter L."/>
            <person name="Papaceit M."/>
            <person name="Parisi M.J."/>
            <person name="Parisi M."/>
            <person name="Parts L."/>
            <person name="Pedersen J.S."/>
            <person name="Pesole G."/>
            <person name="Phillippy A.M."/>
            <person name="Ponting C.P."/>
            <person name="Pop M."/>
            <person name="Porcelli D."/>
            <person name="Powell J.R."/>
            <person name="Prohaska S."/>
            <person name="Pruitt K."/>
            <person name="Puig M."/>
            <person name="Quesneville H."/>
            <person name="Ram K.R."/>
            <person name="Rand D."/>
            <person name="Rasmussen M.D."/>
            <person name="Reed L.K."/>
            <person name="Reenan R."/>
            <person name="Reily A."/>
            <person name="Remington K.A."/>
            <person name="Rieger T.T."/>
            <person name="Ritchie M.G."/>
            <person name="Robin C."/>
            <person name="Rogers Y.H."/>
            <person name="Rohde C."/>
            <person name="Rozas J."/>
            <person name="Rubenfield M.J."/>
            <person name="Ruiz A."/>
            <person name="Russo S."/>
            <person name="Salzberg S.L."/>
            <person name="Sanchez-Gracia A."/>
            <person name="Saranga D.J."/>
            <person name="Sato H."/>
            <person name="Schaeffer S.W."/>
            <person name="Schatz M.C."/>
            <person name="Schlenke T."/>
            <person name="Schwartz R."/>
            <person name="Segarra C."/>
            <person name="Singh R.S."/>
            <person name="Sirot L."/>
            <person name="Sirota M."/>
            <person name="Sisneros N.B."/>
            <person name="Smith C.D."/>
            <person name="Smith T.F."/>
            <person name="Spieth J."/>
            <person name="Stage D.E."/>
            <person name="Stark A."/>
            <person name="Stephan W."/>
            <person name="Strausberg R.L."/>
            <person name="Strempel S."/>
            <person name="Sturgill D."/>
            <person name="Sutton G."/>
            <person name="Sutton G.G."/>
            <person name="Tao W."/>
            <person name="Teichmann S."/>
            <person name="Tobari Y.N."/>
            <person name="Tomimura Y."/>
            <person name="Tsolas J.M."/>
            <person name="Valente V.L."/>
            <person name="Venter E."/>
            <person name="Venter J.C."/>
            <person name="Vicario S."/>
            <person name="Vieira F.G."/>
            <person name="Vilella A.J."/>
            <person name="Villasante A."/>
            <person name="Walenz B."/>
            <person name="Wang J."/>
            <person name="Wasserman M."/>
            <person name="Watts T."/>
            <person name="Wilson D."/>
            <person name="Wilson R.K."/>
            <person name="Wing R.A."/>
            <person name="Wolfner M.F."/>
            <person name="Wong A."/>
            <person name="Wong G.K."/>
            <person name="Wu C.I."/>
            <person name="Wu G."/>
            <person name="Yamamoto D."/>
            <person name="Yang H.P."/>
            <person name="Yang S.P."/>
            <person name="Yorke J.A."/>
            <person name="Yoshida K."/>
            <person name="Zdobnov E."/>
            <person name="Zhang P."/>
            <person name="Zhang Y."/>
            <person name="Zimin A.V."/>
            <person name="Baldwin J."/>
            <person name="Abdouelleil A."/>
            <person name="Abdulkadir J."/>
            <person name="Abebe A."/>
            <person name="Abera B."/>
            <person name="Abreu J."/>
            <person name="Acer S.C."/>
            <person name="Aftuck L."/>
            <person name="Alexander A."/>
            <person name="An P."/>
            <person name="Anderson E."/>
            <person name="Anderson S."/>
            <person name="Arachi H."/>
            <person name="Azer M."/>
            <person name="Bachantsang P."/>
            <person name="Barry A."/>
            <person name="Bayul T."/>
            <person name="Berlin A."/>
            <person name="Bessette D."/>
            <person name="Bloom T."/>
            <person name="Blye J."/>
            <person name="Boguslavskiy L."/>
            <person name="Bonnet C."/>
            <person name="Boukhgalter B."/>
            <person name="Bourzgui I."/>
            <person name="Brown A."/>
            <person name="Cahill P."/>
            <person name="Channer S."/>
            <person name="Cheshatsang Y."/>
            <person name="Chuda L."/>
            <person name="Citroen M."/>
            <person name="Collymore A."/>
            <person name="Cooke P."/>
            <person name="Costello M."/>
            <person name="D'Aco K."/>
            <person name="Daza R."/>
            <person name="De Haan G."/>
            <person name="DeGray S."/>
            <person name="DeMaso C."/>
            <person name="Dhargay N."/>
            <person name="Dooley K."/>
            <person name="Dooley E."/>
            <person name="Doricent M."/>
            <person name="Dorje P."/>
            <person name="Dorjee K."/>
            <person name="Dupes A."/>
            <person name="Elong R."/>
            <person name="Falk J."/>
            <person name="Farina A."/>
            <person name="Faro S."/>
            <person name="Ferguson D."/>
            <person name="Fisher S."/>
            <person name="Foley C.D."/>
            <person name="Franke A."/>
            <person name="Friedrich D."/>
            <person name="Gadbois L."/>
            <person name="Gearin G."/>
            <person name="Gearin C.R."/>
            <person name="Giannoukos G."/>
            <person name="Goode T."/>
            <person name="Graham J."/>
            <person name="Grandbois E."/>
            <person name="Grewal S."/>
            <person name="Gyaltsen K."/>
            <person name="Hafez N."/>
            <person name="Hagos B."/>
            <person name="Hall J."/>
            <person name="Henson C."/>
            <person name="Hollinger A."/>
            <person name="Honan T."/>
            <person name="Huard M.D."/>
            <person name="Hughes L."/>
            <person name="Hurhula B."/>
            <person name="Husby M.E."/>
            <person name="Kamat A."/>
            <person name="Kanga B."/>
            <person name="Kashin S."/>
            <person name="Khazanovich D."/>
            <person name="Kisner P."/>
            <person name="Lance K."/>
            <person name="Lara M."/>
            <person name="Lee W."/>
            <person name="Lennon N."/>
            <person name="Letendre F."/>
            <person name="LeVine R."/>
            <person name="Lipovsky A."/>
            <person name="Liu X."/>
            <person name="Liu J."/>
            <person name="Liu S."/>
            <person name="Lokyitsang T."/>
            <person name="Lokyitsang Y."/>
            <person name="Lubonja R."/>
            <person name="Lui A."/>
            <person name="MacDonald P."/>
            <person name="Magnisalis V."/>
            <person name="Maru K."/>
            <person name="Matthews C."/>
            <person name="McCusker W."/>
            <person name="McDonough S."/>
            <person name="Mehta T."/>
            <person name="Meldrim J."/>
            <person name="Meneus L."/>
            <person name="Mihai O."/>
            <person name="Mihalev A."/>
            <person name="Mihova T."/>
            <person name="Mittelman R."/>
            <person name="Mlenga V."/>
            <person name="Montmayeur A."/>
            <person name="Mulrain L."/>
            <person name="Navidi A."/>
            <person name="Naylor J."/>
            <person name="Negash T."/>
            <person name="Nguyen T."/>
            <person name="Nguyen N."/>
            <person name="Nicol R."/>
            <person name="Norbu C."/>
            <person name="Norbu N."/>
            <person name="Novod N."/>
            <person name="O'Neill B."/>
            <person name="Osman S."/>
            <person name="Markiewicz E."/>
            <person name="Oyono O.L."/>
            <person name="Patti C."/>
            <person name="Phunkhang P."/>
            <person name="Pierre F."/>
            <person name="Priest M."/>
            <person name="Raghuraman S."/>
            <person name="Rege F."/>
            <person name="Reyes R."/>
            <person name="Rise C."/>
            <person name="Rogov P."/>
            <person name="Ross K."/>
            <person name="Ryan E."/>
            <person name="Settipalli S."/>
            <person name="Shea T."/>
            <person name="Sherpa N."/>
            <person name="Shi L."/>
            <person name="Shih D."/>
            <person name="Sparrow T."/>
            <person name="Spaulding J."/>
            <person name="Stalker J."/>
            <person name="Stange-Thomann N."/>
            <person name="Stavropoulos S."/>
            <person name="Stone C."/>
            <person name="Strader C."/>
            <person name="Tesfaye S."/>
            <person name="Thomson T."/>
            <person name="Thoulutsang Y."/>
            <person name="Thoulutsang D."/>
            <person name="Topham K."/>
            <person name="Topping I."/>
            <person name="Tsamla T."/>
            <person name="Vassiliev H."/>
            <person name="Vo A."/>
            <person name="Wangchuk T."/>
            <person name="Wangdi T."/>
            <person name="Weiand M."/>
            <person name="Wilkinson J."/>
            <person name="Wilson A."/>
            <person name="Yadav S."/>
            <person name="Young G."/>
            <person name="Yu Q."/>
            <person name="Zembek L."/>
            <person name="Zhong D."/>
            <person name="Zimmer A."/>
            <person name="Zwirko Z."/>
            <person name="Jaffe D.B."/>
            <person name="Alvarez P."/>
            <person name="Brockman W."/>
            <person name="Butler J."/>
            <person name="Chin C."/>
            <person name="Gnerre S."/>
            <person name="Grabherr M."/>
            <person name="Kleber M."/>
            <person name="Mauceli E."/>
            <person name="MacCallum I."/>
        </authorList>
    </citation>
    <scope>NUCLEOTIDE SEQUENCE [LARGE SCALE GENOMIC DNA]</scope>
    <source>
        <strain evidence="3">MSH-3 / Tucson 14011-0111.49</strain>
    </source>
</reference>
<evidence type="ECO:0000313" key="2">
    <source>
        <dbReference type="EMBL" id="EDW26810.1"/>
    </source>
</evidence>
<feature type="region of interest" description="Disordered" evidence="1">
    <location>
        <begin position="62"/>
        <end position="172"/>
    </location>
</feature>
<organism evidence="3">
    <name type="scientific">Drosophila persimilis</name>
    <name type="common">Fruit fly</name>
    <dbReference type="NCBI Taxonomy" id="7234"/>
    <lineage>
        <taxon>Eukaryota</taxon>
        <taxon>Metazoa</taxon>
        <taxon>Ecdysozoa</taxon>
        <taxon>Arthropoda</taxon>
        <taxon>Hexapoda</taxon>
        <taxon>Insecta</taxon>
        <taxon>Pterygota</taxon>
        <taxon>Neoptera</taxon>
        <taxon>Endopterygota</taxon>
        <taxon>Diptera</taxon>
        <taxon>Brachycera</taxon>
        <taxon>Muscomorpha</taxon>
        <taxon>Ephydroidea</taxon>
        <taxon>Drosophilidae</taxon>
        <taxon>Drosophila</taxon>
        <taxon>Sophophora</taxon>
    </lineage>
</organism>
<feature type="compositionally biased region" description="Basic and acidic residues" evidence="1">
    <location>
        <begin position="140"/>
        <end position="157"/>
    </location>
</feature>
<dbReference type="GO" id="GO:0007306">
    <property type="term" value="P:egg chorion assembly"/>
    <property type="evidence" value="ECO:0007669"/>
    <property type="project" value="EnsemblMetazoa"/>
</dbReference>
<dbReference type="GO" id="GO:0005213">
    <property type="term" value="F:structural constituent of egg chorion"/>
    <property type="evidence" value="ECO:0007669"/>
    <property type="project" value="EnsemblMetazoa"/>
</dbReference>
<accession>B4GVW5</accession>
<sequence>MACHTSSIFSQSSASTAFESASASASETESDPTLGSKYTYSEGLLHPYMGLLPVSRPDDPWTHKAYDPHHALYTGGGSYAGLPQGQRWAASPGYAHHAPDSAAEKPTHTRHAGAPENPESSYNKNSNNNNNDDDDEDMDNSGRNDQDDNELDYFRFDDDTDNVDDSSFVIPK</sequence>
<feature type="compositionally biased region" description="Low complexity" evidence="1">
    <location>
        <begin position="1"/>
        <end position="27"/>
    </location>
</feature>
<dbReference type="Proteomes" id="UP000008744">
    <property type="component" value="Unassembled WGS sequence"/>
</dbReference>
<dbReference type="HOGENOM" id="CLU_1556892_0_0_1"/>
<evidence type="ECO:0000313" key="3">
    <source>
        <dbReference type="Proteomes" id="UP000008744"/>
    </source>
</evidence>
<dbReference type="GO" id="GO:0042600">
    <property type="term" value="C:egg chorion"/>
    <property type="evidence" value="ECO:0007669"/>
    <property type="project" value="EnsemblMetazoa"/>
</dbReference>
<protein>
    <submittedName>
        <fullName evidence="2">GL14590</fullName>
    </submittedName>
</protein>
<gene>
    <name evidence="2" type="primary">Dper\GL14590</name>
    <name evidence="2" type="ORF">Dper_GL14590</name>
</gene>
<name>B4GVW5_DROPE</name>
<dbReference type="GO" id="GO:0007304">
    <property type="term" value="P:chorion-containing eggshell formation"/>
    <property type="evidence" value="ECO:0007669"/>
    <property type="project" value="EnsemblMetazoa"/>
</dbReference>
<dbReference type="EMBL" id="CH479193">
    <property type="protein sequence ID" value="EDW26810.1"/>
    <property type="molecule type" value="Genomic_DNA"/>
</dbReference>
<keyword evidence="3" id="KW-1185">Reference proteome</keyword>
<proteinExistence type="predicted"/>
<feature type="region of interest" description="Disordered" evidence="1">
    <location>
        <begin position="1"/>
        <end position="39"/>
    </location>
</feature>